<proteinExistence type="predicted"/>
<protein>
    <submittedName>
        <fullName evidence="1">Uncharacterized protein</fullName>
    </submittedName>
</protein>
<dbReference type="EMBL" id="JASSZA010000012">
    <property type="protein sequence ID" value="KAK2096097.1"/>
    <property type="molecule type" value="Genomic_DNA"/>
</dbReference>
<comment type="caution">
    <text evidence="1">The sequence shown here is derived from an EMBL/GenBank/DDBJ whole genome shotgun (WGS) entry which is preliminary data.</text>
</comment>
<sequence length="166" mass="18068">MKHTPNSTGELQHRLCPATATQVHNRSISHNCFGVTGLVMKRLGNLQVAARPHYTEALETISKTKNGPATPKLRQRQICPRMQAEYRETTLKHTGHTRVSGWGEAMLALSRAAAAQVDEGGDARGGSGDPEDRMARIHPALDVQPSQGHLAEFGFGCVMTLFSLTE</sequence>
<accession>A0ABQ9UII6</accession>
<gene>
    <name evidence="1" type="ORF">P7K49_025131</name>
</gene>
<dbReference type="Proteomes" id="UP001266305">
    <property type="component" value="Unassembled WGS sequence"/>
</dbReference>
<keyword evidence="2" id="KW-1185">Reference proteome</keyword>
<evidence type="ECO:0000313" key="1">
    <source>
        <dbReference type="EMBL" id="KAK2096097.1"/>
    </source>
</evidence>
<organism evidence="1 2">
    <name type="scientific">Saguinus oedipus</name>
    <name type="common">Cotton-top tamarin</name>
    <name type="synonym">Oedipomidas oedipus</name>
    <dbReference type="NCBI Taxonomy" id="9490"/>
    <lineage>
        <taxon>Eukaryota</taxon>
        <taxon>Metazoa</taxon>
        <taxon>Chordata</taxon>
        <taxon>Craniata</taxon>
        <taxon>Vertebrata</taxon>
        <taxon>Euteleostomi</taxon>
        <taxon>Mammalia</taxon>
        <taxon>Eutheria</taxon>
        <taxon>Euarchontoglires</taxon>
        <taxon>Primates</taxon>
        <taxon>Haplorrhini</taxon>
        <taxon>Platyrrhini</taxon>
        <taxon>Cebidae</taxon>
        <taxon>Callitrichinae</taxon>
        <taxon>Saguinus</taxon>
    </lineage>
</organism>
<reference evidence="1 2" key="1">
    <citation type="submission" date="2023-05" db="EMBL/GenBank/DDBJ databases">
        <title>B98-5 Cell Line De Novo Hybrid Assembly: An Optical Mapping Approach.</title>
        <authorList>
            <person name="Kananen K."/>
            <person name="Auerbach J.A."/>
            <person name="Kautto E."/>
            <person name="Blachly J.S."/>
        </authorList>
    </citation>
    <scope>NUCLEOTIDE SEQUENCE [LARGE SCALE GENOMIC DNA]</scope>
    <source>
        <strain evidence="1">B95-8</strain>
        <tissue evidence="1">Cell line</tissue>
    </source>
</reference>
<evidence type="ECO:0000313" key="2">
    <source>
        <dbReference type="Proteomes" id="UP001266305"/>
    </source>
</evidence>
<name>A0ABQ9UII6_SAGOE</name>